<keyword evidence="2" id="KW-1185">Reference proteome</keyword>
<dbReference type="Proteomes" id="UP001597532">
    <property type="component" value="Unassembled WGS sequence"/>
</dbReference>
<dbReference type="RefSeq" id="WP_251805502.1">
    <property type="nucleotide sequence ID" value="NZ_CP166679.1"/>
</dbReference>
<evidence type="ECO:0000313" key="1">
    <source>
        <dbReference type="EMBL" id="MFD2790486.1"/>
    </source>
</evidence>
<dbReference type="EMBL" id="JBHUOK010000030">
    <property type="protein sequence ID" value="MFD2790486.1"/>
    <property type="molecule type" value="Genomic_DNA"/>
</dbReference>
<sequence length="66" mass="7407">MNLTAPHAWTQKSERGRTNVTLQPAGKLEEFFVTMSALDHQPTQKEIETIFAANEMQVVGPPLKIE</sequence>
<accession>A0ABW5VGR3</accession>
<reference evidence="2" key="1">
    <citation type="journal article" date="2019" name="Int. J. Syst. Evol. Microbiol.">
        <title>The Global Catalogue of Microorganisms (GCM) 10K type strain sequencing project: providing services to taxonomists for standard genome sequencing and annotation.</title>
        <authorList>
            <consortium name="The Broad Institute Genomics Platform"/>
            <consortium name="The Broad Institute Genome Sequencing Center for Infectious Disease"/>
            <person name="Wu L."/>
            <person name="Ma J."/>
        </authorList>
    </citation>
    <scope>NUCLEOTIDE SEQUENCE [LARGE SCALE GENOMIC DNA]</scope>
    <source>
        <strain evidence="2">KCTC 52924</strain>
    </source>
</reference>
<gene>
    <name evidence="1" type="ORF">ACFS1K_12000</name>
</gene>
<comment type="caution">
    <text evidence="1">The sequence shown here is derived from an EMBL/GenBank/DDBJ whole genome shotgun (WGS) entry which is preliminary data.</text>
</comment>
<evidence type="ECO:0000313" key="2">
    <source>
        <dbReference type="Proteomes" id="UP001597532"/>
    </source>
</evidence>
<proteinExistence type="predicted"/>
<name>A0ABW5VGR3_9FLAO</name>
<protein>
    <submittedName>
        <fullName evidence="1">Uncharacterized protein</fullName>
    </submittedName>
</protein>
<organism evidence="1 2">
    <name type="scientific">Arenibacter antarcticus</name>
    <dbReference type="NCBI Taxonomy" id="2040469"/>
    <lineage>
        <taxon>Bacteria</taxon>
        <taxon>Pseudomonadati</taxon>
        <taxon>Bacteroidota</taxon>
        <taxon>Flavobacteriia</taxon>
        <taxon>Flavobacteriales</taxon>
        <taxon>Flavobacteriaceae</taxon>
        <taxon>Arenibacter</taxon>
    </lineage>
</organism>